<dbReference type="InterPro" id="IPR023635">
    <property type="entry name" value="Peptide_deformylase"/>
</dbReference>
<dbReference type="HAMAP" id="MF_00163">
    <property type="entry name" value="Pep_deformylase"/>
    <property type="match status" value="1"/>
</dbReference>
<keyword evidence="2" id="KW-0378">Hydrolase</keyword>
<sequence length="178" mass="19736">MRRLGIAQLDDDPLLREPTVEFNLPAEVAVARRIVAELRARAADVRAVHAFRKGMGLAAPQIGFGRRVAIVHTPDVRGPIVLLNPRVVHRSAADEVRFEGCLSFFDVRGKVRRPVHLVVESQALDGTPRTTRFEGSLARLVAHEIDHLDGVLYCDRMAATDVLMPVEHYRATEAAGNY</sequence>
<dbReference type="EMBL" id="FRCS01000001">
    <property type="protein sequence ID" value="SHM43572.1"/>
    <property type="molecule type" value="Genomic_DNA"/>
</dbReference>
<dbReference type="PANTHER" id="PTHR10458:SF22">
    <property type="entry name" value="PEPTIDE DEFORMYLASE"/>
    <property type="match status" value="1"/>
</dbReference>
<dbReference type="Proteomes" id="UP000184440">
    <property type="component" value="Unassembled WGS sequence"/>
</dbReference>
<comment type="function">
    <text evidence="2">Removes the formyl group from the N-terminal Met of newly synthesized proteins. Requires at least a dipeptide for an efficient rate of reaction. N-terminal L-methionine is a prerequisite for activity but the enzyme has broad specificity at other positions.</text>
</comment>
<feature type="binding site" evidence="2">
    <location>
        <position position="143"/>
    </location>
    <ligand>
        <name>Fe cation</name>
        <dbReference type="ChEBI" id="CHEBI:24875"/>
    </ligand>
</feature>
<dbReference type="GO" id="GO:0006412">
    <property type="term" value="P:translation"/>
    <property type="evidence" value="ECO:0007669"/>
    <property type="project" value="UniProtKB-UniRule"/>
</dbReference>
<dbReference type="AlphaFoldDB" id="A0A1M7IS02"/>
<dbReference type="SUPFAM" id="SSF56420">
    <property type="entry name" value="Peptide deformylase"/>
    <property type="match status" value="1"/>
</dbReference>
<feature type="binding site" evidence="2">
    <location>
        <position position="101"/>
    </location>
    <ligand>
        <name>Fe cation</name>
        <dbReference type="ChEBI" id="CHEBI:24875"/>
    </ligand>
</feature>
<dbReference type="GO" id="GO:0046872">
    <property type="term" value="F:metal ion binding"/>
    <property type="evidence" value="ECO:0007669"/>
    <property type="project" value="UniProtKB-KW"/>
</dbReference>
<keyword evidence="2" id="KW-0648">Protein biosynthesis</keyword>
<dbReference type="EC" id="3.5.1.88" evidence="2"/>
<organism evidence="3 4">
    <name type="scientific">Cryptosporangium aurantiacum</name>
    <dbReference type="NCBI Taxonomy" id="134849"/>
    <lineage>
        <taxon>Bacteria</taxon>
        <taxon>Bacillati</taxon>
        <taxon>Actinomycetota</taxon>
        <taxon>Actinomycetes</taxon>
        <taxon>Cryptosporangiales</taxon>
        <taxon>Cryptosporangiaceae</taxon>
        <taxon>Cryptosporangium</taxon>
    </lineage>
</organism>
<evidence type="ECO:0000256" key="2">
    <source>
        <dbReference type="HAMAP-Rule" id="MF_00163"/>
    </source>
</evidence>
<comment type="catalytic activity">
    <reaction evidence="2">
        <text>N-terminal N-formyl-L-methionyl-[peptide] + H2O = N-terminal L-methionyl-[peptide] + formate</text>
        <dbReference type="Rhea" id="RHEA:24420"/>
        <dbReference type="Rhea" id="RHEA-COMP:10639"/>
        <dbReference type="Rhea" id="RHEA-COMP:10640"/>
        <dbReference type="ChEBI" id="CHEBI:15377"/>
        <dbReference type="ChEBI" id="CHEBI:15740"/>
        <dbReference type="ChEBI" id="CHEBI:49298"/>
        <dbReference type="ChEBI" id="CHEBI:64731"/>
        <dbReference type="EC" id="3.5.1.88"/>
    </reaction>
</comment>
<evidence type="ECO:0000256" key="1">
    <source>
        <dbReference type="ARBA" id="ARBA00010759"/>
    </source>
</evidence>
<accession>A0A1M7IS02</accession>
<reference evidence="3 4" key="1">
    <citation type="submission" date="2016-11" db="EMBL/GenBank/DDBJ databases">
        <authorList>
            <person name="Jaros S."/>
            <person name="Januszkiewicz K."/>
            <person name="Wedrychowicz H."/>
        </authorList>
    </citation>
    <scope>NUCLEOTIDE SEQUENCE [LARGE SCALE GENOMIC DNA]</scope>
    <source>
        <strain evidence="3 4">DSM 46144</strain>
    </source>
</reference>
<dbReference type="OrthoDB" id="3203858at2"/>
<dbReference type="PANTHER" id="PTHR10458">
    <property type="entry name" value="PEPTIDE DEFORMYLASE"/>
    <property type="match status" value="1"/>
</dbReference>
<gene>
    <name evidence="2" type="primary">def</name>
    <name evidence="3" type="ORF">SAMN05443668_101577</name>
</gene>
<keyword evidence="2" id="KW-0479">Metal-binding</keyword>
<keyword evidence="2" id="KW-0408">Iron</keyword>
<comment type="similarity">
    <text evidence="1 2">Belongs to the polypeptide deformylase family.</text>
</comment>
<feature type="binding site" evidence="2">
    <location>
        <position position="147"/>
    </location>
    <ligand>
        <name>Fe cation</name>
        <dbReference type="ChEBI" id="CHEBI:24875"/>
    </ligand>
</feature>
<dbReference type="CDD" id="cd00487">
    <property type="entry name" value="Pep_deformylase"/>
    <property type="match status" value="1"/>
</dbReference>
<comment type="cofactor">
    <cofactor evidence="2">
        <name>Fe(2+)</name>
        <dbReference type="ChEBI" id="CHEBI:29033"/>
    </cofactor>
    <text evidence="2">Binds 1 Fe(2+) ion.</text>
</comment>
<dbReference type="Pfam" id="PF01327">
    <property type="entry name" value="Pep_deformylase"/>
    <property type="match status" value="1"/>
</dbReference>
<dbReference type="PRINTS" id="PR01576">
    <property type="entry name" value="PDEFORMYLASE"/>
</dbReference>
<dbReference type="InterPro" id="IPR036821">
    <property type="entry name" value="Peptide_deformylase_sf"/>
</dbReference>
<proteinExistence type="inferred from homology"/>
<dbReference type="STRING" id="134849.SAMN05443668_101577"/>
<name>A0A1M7IS02_9ACTN</name>
<dbReference type="GO" id="GO:0042586">
    <property type="term" value="F:peptide deformylase activity"/>
    <property type="evidence" value="ECO:0007669"/>
    <property type="project" value="UniProtKB-UniRule"/>
</dbReference>
<dbReference type="RefSeq" id="WP_073251100.1">
    <property type="nucleotide sequence ID" value="NZ_FRCS01000001.1"/>
</dbReference>
<feature type="active site" evidence="2">
    <location>
        <position position="144"/>
    </location>
</feature>
<evidence type="ECO:0000313" key="4">
    <source>
        <dbReference type="Proteomes" id="UP000184440"/>
    </source>
</evidence>
<keyword evidence="4" id="KW-1185">Reference proteome</keyword>
<evidence type="ECO:0000313" key="3">
    <source>
        <dbReference type="EMBL" id="SHM43572.1"/>
    </source>
</evidence>
<protein>
    <recommendedName>
        <fullName evidence="2">Peptide deformylase</fullName>
        <shortName evidence="2">PDF</shortName>
        <ecNumber evidence="2">3.5.1.88</ecNumber>
    </recommendedName>
    <alternativeName>
        <fullName evidence="2">Polypeptide deformylase</fullName>
    </alternativeName>
</protein>
<dbReference type="Gene3D" id="3.90.45.10">
    <property type="entry name" value="Peptide deformylase"/>
    <property type="match status" value="1"/>
</dbReference>